<dbReference type="AlphaFoldDB" id="C0QFC9"/>
<keyword evidence="8" id="KW-1185">Reference proteome</keyword>
<dbReference type="STRING" id="177437.HRM2_02030"/>
<dbReference type="GO" id="GO:0046872">
    <property type="term" value="F:metal ion binding"/>
    <property type="evidence" value="ECO:0007669"/>
    <property type="project" value="InterPro"/>
</dbReference>
<keyword evidence="3 7" id="KW-0560">Oxidoreductase</keyword>
<keyword evidence="4" id="KW-0520">NAD</keyword>
<dbReference type="eggNOG" id="COG1454">
    <property type="taxonomic scope" value="Bacteria"/>
</dbReference>
<evidence type="ECO:0000256" key="3">
    <source>
        <dbReference type="ARBA" id="ARBA00023002"/>
    </source>
</evidence>
<name>C0QFC9_DESAH</name>
<dbReference type="InterPro" id="IPR018211">
    <property type="entry name" value="ADH_Fe_CS"/>
</dbReference>
<dbReference type="PROSITE" id="PS00060">
    <property type="entry name" value="ADH_IRON_2"/>
    <property type="match status" value="1"/>
</dbReference>
<dbReference type="SUPFAM" id="SSF56796">
    <property type="entry name" value="Dehydroquinate synthase-like"/>
    <property type="match status" value="1"/>
</dbReference>
<evidence type="ECO:0000313" key="8">
    <source>
        <dbReference type="Proteomes" id="UP000000442"/>
    </source>
</evidence>
<dbReference type="EMBL" id="CP001087">
    <property type="protein sequence ID" value="ACN13325.1"/>
    <property type="molecule type" value="Genomic_DNA"/>
</dbReference>
<dbReference type="InterPro" id="IPR056798">
    <property type="entry name" value="ADH_Fe_C"/>
</dbReference>
<evidence type="ECO:0000256" key="4">
    <source>
        <dbReference type="ARBA" id="ARBA00023027"/>
    </source>
</evidence>
<dbReference type="Pfam" id="PF25137">
    <property type="entry name" value="ADH_Fe_C"/>
    <property type="match status" value="1"/>
</dbReference>
<dbReference type="GO" id="GO:0004022">
    <property type="term" value="F:alcohol dehydrogenase (NAD+) activity"/>
    <property type="evidence" value="ECO:0007669"/>
    <property type="project" value="UniProtKB-EC"/>
</dbReference>
<dbReference type="PROSITE" id="PS00913">
    <property type="entry name" value="ADH_IRON_1"/>
    <property type="match status" value="1"/>
</dbReference>
<dbReference type="FunFam" id="3.40.50.1970:FF:000003">
    <property type="entry name" value="Alcohol dehydrogenase, iron-containing"/>
    <property type="match status" value="1"/>
</dbReference>
<dbReference type="InterPro" id="IPR039697">
    <property type="entry name" value="Alcohol_dehydrogenase_Fe"/>
</dbReference>
<feature type="domain" description="Alcohol dehydrogenase iron-type/glycerol dehydrogenase GldA" evidence="5">
    <location>
        <begin position="27"/>
        <end position="193"/>
    </location>
</feature>
<proteinExistence type="inferred from homology"/>
<sequence>MPMPDNPSNKEAAMYLPDYYEFCCRVKTVAGHQALETIPDLLSDMGAQKPMIVTDQGVSGAGLVDTVMTAMAGKVTPGPVADDVPPDSDLRMVNGLASVYRENGCDAIIAVGGGSVLDTAKAVNILVSEGSDDLMAFTGANALKRKLKPLIAIPTTAGTGSEVTIVAVIADPDKRRKMLFTSPFLLPDAAVIDSRMTLTLPPHITAPTGMDALSHAVEAYTCLAKNPLSDAHALEAIELISTHLVNTVKNPGDRDGRLALATAATLAGIAFSNSMVGMVHTLGHSVGSVCHVPHGTCMAILLPYGLEYNMHKVEDRIAELLFPLAGSEVYASTRPHDRATAAISLIRKLNQDLFDATNGRHCTAFNQVKTPEGHPAVCSRDLEAIARTALGDGSIFYNPEELDFDDCMLVLSAAWDGTPLDRSKVKQG</sequence>
<evidence type="ECO:0000256" key="1">
    <source>
        <dbReference type="ARBA" id="ARBA00001962"/>
    </source>
</evidence>
<accession>C0QFC9</accession>
<evidence type="ECO:0000259" key="5">
    <source>
        <dbReference type="Pfam" id="PF00465"/>
    </source>
</evidence>
<organism evidence="7 8">
    <name type="scientific">Desulforapulum autotrophicum (strain ATCC 43914 / DSM 3382 / VKM B-1955 / HRM2)</name>
    <name type="common">Desulfobacterium autotrophicum</name>
    <dbReference type="NCBI Taxonomy" id="177437"/>
    <lineage>
        <taxon>Bacteria</taxon>
        <taxon>Pseudomonadati</taxon>
        <taxon>Thermodesulfobacteriota</taxon>
        <taxon>Desulfobacteria</taxon>
        <taxon>Desulfobacterales</taxon>
        <taxon>Desulfobacteraceae</taxon>
        <taxon>Desulforapulum</taxon>
    </lineage>
</organism>
<reference evidence="7 8" key="1">
    <citation type="journal article" date="2009" name="Environ. Microbiol.">
        <title>Genome sequence of Desulfobacterium autotrophicum HRM2, a marine sulfate reducer oxidizing organic carbon completely to carbon dioxide.</title>
        <authorList>
            <person name="Strittmatter A.W."/>
            <person name="Liesegang H."/>
            <person name="Rabus R."/>
            <person name="Decker I."/>
            <person name="Amann J."/>
            <person name="Andres S."/>
            <person name="Henne A."/>
            <person name="Fricke W.F."/>
            <person name="Martinez-Arias R."/>
            <person name="Bartels D."/>
            <person name="Goesmann A."/>
            <person name="Krause L."/>
            <person name="Puehler A."/>
            <person name="Klenk H.P."/>
            <person name="Richter M."/>
            <person name="Schuler M."/>
            <person name="Gloeckner F.O."/>
            <person name="Meyerdierks A."/>
            <person name="Gottschalk G."/>
            <person name="Amann R."/>
        </authorList>
    </citation>
    <scope>NUCLEOTIDE SEQUENCE [LARGE SCALE GENOMIC DNA]</scope>
    <source>
        <strain evidence="8">ATCC 43914 / DSM 3382 / HRM2</strain>
    </source>
</reference>
<dbReference type="PANTHER" id="PTHR11496:SF102">
    <property type="entry name" value="ALCOHOL DEHYDROGENASE 4"/>
    <property type="match status" value="1"/>
</dbReference>
<dbReference type="CDD" id="cd14865">
    <property type="entry name" value="Fe-ADH-like"/>
    <property type="match status" value="1"/>
</dbReference>
<dbReference type="HOGENOM" id="CLU_007207_0_0_7"/>
<dbReference type="InterPro" id="IPR001670">
    <property type="entry name" value="ADH_Fe/GldA"/>
</dbReference>
<evidence type="ECO:0000313" key="7">
    <source>
        <dbReference type="EMBL" id="ACN13325.1"/>
    </source>
</evidence>
<dbReference type="Proteomes" id="UP000000442">
    <property type="component" value="Chromosome"/>
</dbReference>
<dbReference type="Gene3D" id="3.40.50.1970">
    <property type="match status" value="1"/>
</dbReference>
<dbReference type="EC" id="1.1.1.1" evidence="7"/>
<feature type="domain" description="Fe-containing alcohol dehydrogenase-like C-terminal" evidence="6">
    <location>
        <begin position="205"/>
        <end position="415"/>
    </location>
</feature>
<comment type="cofactor">
    <cofactor evidence="1">
        <name>Fe cation</name>
        <dbReference type="ChEBI" id="CHEBI:24875"/>
    </cofactor>
</comment>
<dbReference type="PANTHER" id="PTHR11496">
    <property type="entry name" value="ALCOHOL DEHYDROGENASE"/>
    <property type="match status" value="1"/>
</dbReference>
<protein>
    <submittedName>
        <fullName evidence="7">Adh3</fullName>
        <ecNumber evidence="7">1.1.1.1</ecNumber>
    </submittedName>
</protein>
<comment type="similarity">
    <text evidence="2">Belongs to the iron-containing alcohol dehydrogenase family.</text>
</comment>
<dbReference type="KEGG" id="dat:HRM2_02030"/>
<evidence type="ECO:0000259" key="6">
    <source>
        <dbReference type="Pfam" id="PF25137"/>
    </source>
</evidence>
<dbReference type="Gene3D" id="1.20.1090.10">
    <property type="entry name" value="Dehydroquinate synthase-like - alpha domain"/>
    <property type="match status" value="1"/>
</dbReference>
<dbReference type="Pfam" id="PF00465">
    <property type="entry name" value="Fe-ADH"/>
    <property type="match status" value="1"/>
</dbReference>
<gene>
    <name evidence="7" type="primary">adh3</name>
    <name evidence="7" type="ordered locus">HRM2_02030</name>
</gene>
<evidence type="ECO:0000256" key="2">
    <source>
        <dbReference type="ARBA" id="ARBA00007358"/>
    </source>
</evidence>